<evidence type="ECO:0000259" key="4">
    <source>
        <dbReference type="Pfam" id="PF00326"/>
    </source>
</evidence>
<feature type="chain" id="PRO_5046670506" evidence="3">
    <location>
        <begin position="25"/>
        <end position="689"/>
    </location>
</feature>
<evidence type="ECO:0000256" key="3">
    <source>
        <dbReference type="SAM" id="SignalP"/>
    </source>
</evidence>
<dbReference type="SUPFAM" id="SSF82171">
    <property type="entry name" value="DPP6 N-terminal domain-like"/>
    <property type="match status" value="1"/>
</dbReference>
<gene>
    <name evidence="6" type="ORF">TPR58_11630</name>
</gene>
<reference evidence="6 7" key="1">
    <citation type="submission" date="2024-05" db="EMBL/GenBank/DDBJ databases">
        <title>Sphingomonas sp. HF-S3 16S ribosomal RNA gene Genome sequencing and assembly.</title>
        <authorList>
            <person name="Lee H."/>
        </authorList>
    </citation>
    <scope>NUCLEOTIDE SEQUENCE [LARGE SCALE GENOMIC DNA]</scope>
    <source>
        <strain evidence="6 7">HF-S3</strain>
    </source>
</reference>
<organism evidence="6 7">
    <name type="scientific">Sphingomonas rustica</name>
    <dbReference type="NCBI Taxonomy" id="3103142"/>
    <lineage>
        <taxon>Bacteria</taxon>
        <taxon>Pseudomonadati</taxon>
        <taxon>Pseudomonadota</taxon>
        <taxon>Alphaproteobacteria</taxon>
        <taxon>Sphingomonadales</taxon>
        <taxon>Sphingomonadaceae</taxon>
        <taxon>Sphingomonas</taxon>
    </lineage>
</organism>
<comment type="caution">
    <text evidence="6">The sequence shown here is derived from an EMBL/GenBank/DDBJ whole genome shotgun (WGS) entry which is preliminary data.</text>
</comment>
<name>A0ABV0B8C7_9SPHN</name>
<dbReference type="Pfam" id="PF00930">
    <property type="entry name" value="DPPIV_N"/>
    <property type="match status" value="1"/>
</dbReference>
<keyword evidence="2" id="KW-0720">Serine protease</keyword>
<evidence type="ECO:0000256" key="2">
    <source>
        <dbReference type="ARBA" id="ARBA00022825"/>
    </source>
</evidence>
<keyword evidence="1 6" id="KW-0378">Hydrolase</keyword>
<feature type="signal peptide" evidence="3">
    <location>
        <begin position="1"/>
        <end position="24"/>
    </location>
</feature>
<dbReference type="Gene3D" id="2.120.10.30">
    <property type="entry name" value="TolB, C-terminal domain"/>
    <property type="match status" value="2"/>
</dbReference>
<dbReference type="SUPFAM" id="SSF53474">
    <property type="entry name" value="alpha/beta-Hydrolases"/>
    <property type="match status" value="1"/>
</dbReference>
<dbReference type="EMBL" id="JBDIZK010000006">
    <property type="protein sequence ID" value="MEN3747819.1"/>
    <property type="molecule type" value="Genomic_DNA"/>
</dbReference>
<evidence type="ECO:0000313" key="6">
    <source>
        <dbReference type="EMBL" id="MEN3747819.1"/>
    </source>
</evidence>
<dbReference type="Gene3D" id="3.40.50.1820">
    <property type="entry name" value="alpha/beta hydrolase"/>
    <property type="match status" value="1"/>
</dbReference>
<keyword evidence="3" id="KW-0732">Signal</keyword>
<dbReference type="InterPro" id="IPR011659">
    <property type="entry name" value="WD40"/>
</dbReference>
<proteinExistence type="predicted"/>
<dbReference type="Pfam" id="PF07676">
    <property type="entry name" value="PD40"/>
    <property type="match status" value="2"/>
</dbReference>
<sequence length="689" mass="74339">MGLHNWLRGAIGALGLIAAAPLAAQPAAAQASAPRASDPLAEALALPFANGLTGAKDRERFAWVVNQAGVRNLWVADAGKPAEPVTRYRSDDGHPLYHVAISDDGQRLAWVKGGDDEFPDGAPLNAAAEAVVPKQQLWLQAQPGADPVAIGEGHSPTFSPDGARIAFVRRGEIWLHDASGARRVSVIGGTASDLHWSPDGTNLLFVDNQGDHAFVTLLDPASGALKRFGPALGYSVEPTFSPDGRQVAFIQYLDPPGGPGAEGGAYWSLRIAEVASGATRTLWRAPTGMGRRYAGTRMRNLYWTRDDRLIFPWERSGWLHAYAIDAGKGGEPRELTPGAFEVETFILAPDGRSLVFAANRDEADRRHLWQLGADGKLVRLTGGTGSESLPVFAGGQLAAIATSASQPAHPVRLSGGRLTPLGQAPALRRFVEPQPVTYTAEDGVTVHAQLFRASGSGRHPAVIFVHGGPRRQMLLGFHPYVYYSNAYILNQHLAAQGYDVLSINYRSGTGYGRDFRDAPETGRDGASEYRDVVAGGRWLAAQAHVDPARIGIWGGSWGGYLTALALARDSALFAAGVDFHGVHSLLRSPSNSQSLEAQDKARRLQWDASPIASIDRWRSPVLLIHGDDDKNVDFAQSTLLARELAARGIPYEDLAFPGDRHDFIVWGNWLTSYRATVDFLNRNLKDKRP</sequence>
<feature type="domain" description="Peptidase S9 prolyl oligopeptidase catalytic" evidence="4">
    <location>
        <begin position="491"/>
        <end position="686"/>
    </location>
</feature>
<dbReference type="RefSeq" id="WP_346246828.1">
    <property type="nucleotide sequence ID" value="NZ_JBDIZK010000006.1"/>
</dbReference>
<dbReference type="InterPro" id="IPR001375">
    <property type="entry name" value="Peptidase_S9_cat"/>
</dbReference>
<dbReference type="Pfam" id="PF00326">
    <property type="entry name" value="Peptidase_S9"/>
    <property type="match status" value="1"/>
</dbReference>
<dbReference type="InterPro" id="IPR011042">
    <property type="entry name" value="6-blade_b-propeller_TolB-like"/>
</dbReference>
<accession>A0ABV0B8C7</accession>
<evidence type="ECO:0000259" key="5">
    <source>
        <dbReference type="Pfam" id="PF00930"/>
    </source>
</evidence>
<evidence type="ECO:0000313" key="7">
    <source>
        <dbReference type="Proteomes" id="UP001427805"/>
    </source>
</evidence>
<dbReference type="PANTHER" id="PTHR42776">
    <property type="entry name" value="SERINE PEPTIDASE S9 FAMILY MEMBER"/>
    <property type="match status" value="1"/>
</dbReference>
<dbReference type="PANTHER" id="PTHR42776:SF27">
    <property type="entry name" value="DIPEPTIDYL PEPTIDASE FAMILY MEMBER 6"/>
    <property type="match status" value="1"/>
</dbReference>
<keyword evidence="2" id="KW-0645">Protease</keyword>
<dbReference type="InterPro" id="IPR002469">
    <property type="entry name" value="Peptidase_S9B_N"/>
</dbReference>
<dbReference type="InterPro" id="IPR029058">
    <property type="entry name" value="AB_hydrolase_fold"/>
</dbReference>
<feature type="domain" description="Dipeptidylpeptidase IV N-terminal" evidence="5">
    <location>
        <begin position="301"/>
        <end position="387"/>
    </location>
</feature>
<dbReference type="Proteomes" id="UP001427805">
    <property type="component" value="Unassembled WGS sequence"/>
</dbReference>
<evidence type="ECO:0000256" key="1">
    <source>
        <dbReference type="ARBA" id="ARBA00022801"/>
    </source>
</evidence>
<protein>
    <submittedName>
        <fullName evidence="6">Alpha/beta fold hydrolase</fullName>
    </submittedName>
</protein>
<keyword evidence="7" id="KW-1185">Reference proteome</keyword>
<dbReference type="GO" id="GO:0016787">
    <property type="term" value="F:hydrolase activity"/>
    <property type="evidence" value="ECO:0007669"/>
    <property type="project" value="UniProtKB-KW"/>
</dbReference>